<evidence type="ECO:0000256" key="14">
    <source>
        <dbReference type="PIRSR" id="PIRSR000114-1"/>
    </source>
</evidence>
<feature type="domain" description="Glycerol-3-phosphate dehydrogenase NAD-dependent C-terminal" evidence="19">
    <location>
        <begin position="182"/>
        <end position="321"/>
    </location>
</feature>
<feature type="binding site" evidence="16">
    <location>
        <position position="142"/>
    </location>
    <ligand>
        <name>NAD(+)</name>
        <dbReference type="ChEBI" id="CHEBI:57540"/>
    </ligand>
</feature>
<dbReference type="InterPro" id="IPR013328">
    <property type="entry name" value="6PGD_dom2"/>
</dbReference>
<evidence type="ECO:0000256" key="16">
    <source>
        <dbReference type="PIRSR" id="PIRSR000114-3"/>
    </source>
</evidence>
<comment type="catalytic activity">
    <reaction evidence="13">
        <text>sn-glycerol 3-phosphate + NAD(+) = dihydroxyacetone phosphate + NADH + H(+)</text>
        <dbReference type="Rhea" id="RHEA:11092"/>
        <dbReference type="ChEBI" id="CHEBI:15378"/>
        <dbReference type="ChEBI" id="CHEBI:57540"/>
        <dbReference type="ChEBI" id="CHEBI:57597"/>
        <dbReference type="ChEBI" id="CHEBI:57642"/>
        <dbReference type="ChEBI" id="CHEBI:57945"/>
        <dbReference type="EC" id="1.1.1.94"/>
    </reaction>
</comment>
<dbReference type="Pfam" id="PF07479">
    <property type="entry name" value="NAD_Gly3P_dh_C"/>
    <property type="match status" value="1"/>
</dbReference>
<dbReference type="NCBIfam" id="NF000942">
    <property type="entry name" value="PRK00094.1-4"/>
    <property type="match status" value="1"/>
</dbReference>
<keyword evidence="4 13" id="KW-0560">Oxidoreductase</keyword>
<feature type="binding site" evidence="13">
    <location>
        <position position="256"/>
    </location>
    <ligand>
        <name>sn-glycerol 3-phosphate</name>
        <dbReference type="ChEBI" id="CHEBI:57597"/>
    </ligand>
</feature>
<dbReference type="GO" id="GO:0005975">
    <property type="term" value="P:carbohydrate metabolic process"/>
    <property type="evidence" value="ECO:0007669"/>
    <property type="project" value="InterPro"/>
</dbReference>
<evidence type="ECO:0000256" key="13">
    <source>
        <dbReference type="HAMAP-Rule" id="MF_00394"/>
    </source>
</evidence>
<dbReference type="GO" id="GO:0051287">
    <property type="term" value="F:NAD binding"/>
    <property type="evidence" value="ECO:0007669"/>
    <property type="project" value="InterPro"/>
</dbReference>
<feature type="binding site" evidence="13">
    <location>
        <position position="257"/>
    </location>
    <ligand>
        <name>sn-glycerol 3-phosphate</name>
        <dbReference type="ChEBI" id="CHEBI:57597"/>
    </ligand>
</feature>
<feature type="domain" description="Glycerol-3-phosphate dehydrogenase NAD-dependent N-terminal" evidence="18">
    <location>
        <begin position="3"/>
        <end position="162"/>
    </location>
</feature>
<keyword evidence="8 13" id="KW-1208">Phospholipid metabolism</keyword>
<feature type="binding site" evidence="13">
    <location>
        <position position="48"/>
    </location>
    <ligand>
        <name>NADPH</name>
        <dbReference type="ChEBI" id="CHEBI:57783"/>
    </ligand>
</feature>
<dbReference type="PIRSF" id="PIRSF000114">
    <property type="entry name" value="Glycerol-3-P_dh"/>
    <property type="match status" value="1"/>
</dbReference>
<evidence type="ECO:0000256" key="4">
    <source>
        <dbReference type="ARBA" id="ARBA00023002"/>
    </source>
</evidence>
<dbReference type="NCBIfam" id="NF000941">
    <property type="entry name" value="PRK00094.1-3"/>
    <property type="match status" value="1"/>
</dbReference>
<dbReference type="GO" id="GO:0005829">
    <property type="term" value="C:cytosol"/>
    <property type="evidence" value="ECO:0007669"/>
    <property type="project" value="TreeGrafter"/>
</dbReference>
<evidence type="ECO:0000256" key="12">
    <source>
        <dbReference type="ARBA" id="ARBA00080511"/>
    </source>
</evidence>
<comment type="similarity">
    <text evidence="1 13 17">Belongs to the NAD-dependent glycerol-3-phosphate dehydrogenase family.</text>
</comment>
<keyword evidence="5 13" id="KW-0520">NAD</keyword>
<comment type="catalytic activity">
    <reaction evidence="9">
        <text>sn-glycerol 3-phosphate + NADP(+) = dihydroxyacetone phosphate + NADPH + H(+)</text>
        <dbReference type="Rhea" id="RHEA:11096"/>
        <dbReference type="ChEBI" id="CHEBI:15378"/>
        <dbReference type="ChEBI" id="CHEBI:57597"/>
        <dbReference type="ChEBI" id="CHEBI:57642"/>
        <dbReference type="ChEBI" id="CHEBI:57783"/>
        <dbReference type="ChEBI" id="CHEBI:58349"/>
        <dbReference type="EC" id="1.1.1.94"/>
    </reaction>
    <physiologicalReaction direction="right-to-left" evidence="9">
        <dbReference type="Rhea" id="RHEA:11098"/>
    </physiologicalReaction>
</comment>
<dbReference type="PROSITE" id="PS00957">
    <property type="entry name" value="NAD_G3PDH"/>
    <property type="match status" value="1"/>
</dbReference>
<dbReference type="GO" id="GO:0141153">
    <property type="term" value="F:glycerol-3-phosphate dehydrogenase (NADP+) activity"/>
    <property type="evidence" value="ECO:0007669"/>
    <property type="project" value="RHEA"/>
</dbReference>
<feature type="binding site" evidence="13">
    <location>
        <position position="257"/>
    </location>
    <ligand>
        <name>NADPH</name>
        <dbReference type="ChEBI" id="CHEBI:57783"/>
    </ligand>
</feature>
<dbReference type="FunFam" id="1.10.1040.10:FF:000001">
    <property type="entry name" value="Glycerol-3-phosphate dehydrogenase [NAD(P)+]"/>
    <property type="match status" value="1"/>
</dbReference>
<feature type="binding site" evidence="13">
    <location>
        <position position="140"/>
    </location>
    <ligand>
        <name>sn-glycerol 3-phosphate</name>
        <dbReference type="ChEBI" id="CHEBI:57597"/>
    </ligand>
</feature>
<feature type="binding site" evidence="13">
    <location>
        <position position="31"/>
    </location>
    <ligand>
        <name>NADPH</name>
        <dbReference type="ChEBI" id="CHEBI:57783"/>
    </ligand>
</feature>
<feature type="binding site" evidence="13">
    <location>
        <position position="193"/>
    </location>
    <ligand>
        <name>sn-glycerol 3-phosphate</name>
        <dbReference type="ChEBI" id="CHEBI:57597"/>
    </ligand>
</feature>
<feature type="binding site" evidence="13">
    <location>
        <position position="10"/>
    </location>
    <ligand>
        <name>NADPH</name>
        <dbReference type="ChEBI" id="CHEBI:57783"/>
    </ligand>
</feature>
<feature type="binding site" evidence="13">
    <location>
        <position position="258"/>
    </location>
    <ligand>
        <name>sn-glycerol 3-phosphate</name>
        <dbReference type="ChEBI" id="CHEBI:57597"/>
    </ligand>
</feature>
<dbReference type="PANTHER" id="PTHR11728:SF1">
    <property type="entry name" value="GLYCEROL-3-PHOSPHATE DEHYDROGENASE [NAD(+)] 2, CHLOROPLASTIC"/>
    <property type="match status" value="1"/>
</dbReference>
<dbReference type="GO" id="GO:0046168">
    <property type="term" value="P:glycerol-3-phosphate catabolic process"/>
    <property type="evidence" value="ECO:0007669"/>
    <property type="project" value="InterPro"/>
</dbReference>
<evidence type="ECO:0000256" key="5">
    <source>
        <dbReference type="ARBA" id="ARBA00023027"/>
    </source>
</evidence>
<dbReference type="RefSeq" id="WP_078666206.1">
    <property type="nucleotide sequence ID" value="NZ_FUXM01000033.1"/>
</dbReference>
<feature type="binding site" evidence="13">
    <location>
        <position position="107"/>
    </location>
    <ligand>
        <name>NADPH</name>
        <dbReference type="ChEBI" id="CHEBI:57783"/>
    </ligand>
</feature>
<gene>
    <name evidence="13" type="primary">gpsA</name>
    <name evidence="20" type="ORF">SAMN02745885_02195</name>
</gene>
<feature type="binding site" evidence="13">
    <location>
        <position position="142"/>
    </location>
    <ligand>
        <name>NADPH</name>
        <dbReference type="ChEBI" id="CHEBI:57783"/>
    </ligand>
</feature>
<feature type="binding site" evidence="13">
    <location>
        <position position="107"/>
    </location>
    <ligand>
        <name>sn-glycerol 3-phosphate</name>
        <dbReference type="ChEBI" id="CHEBI:57597"/>
    </ligand>
</feature>
<dbReference type="Gene3D" id="3.40.50.720">
    <property type="entry name" value="NAD(P)-binding Rossmann-like Domain"/>
    <property type="match status" value="1"/>
</dbReference>
<feature type="binding site" evidence="13">
    <location>
        <position position="138"/>
    </location>
    <ligand>
        <name>sn-glycerol 3-phosphate</name>
        <dbReference type="ChEBI" id="CHEBI:57597"/>
    </ligand>
</feature>
<reference evidence="21" key="1">
    <citation type="submission" date="2017-02" db="EMBL/GenBank/DDBJ databases">
        <authorList>
            <person name="Varghese N."/>
            <person name="Submissions S."/>
        </authorList>
    </citation>
    <scope>NUCLEOTIDE SEQUENCE [LARGE SCALE GENOMIC DNA]</scope>
    <source>
        <strain evidence="21">DSM 16521</strain>
    </source>
</reference>
<keyword evidence="7 13" id="KW-0594">Phospholipid biosynthesis</keyword>
<keyword evidence="13" id="KW-0547">Nucleotide-binding</keyword>
<feature type="binding site" evidence="13">
    <location>
        <position position="11"/>
    </location>
    <ligand>
        <name>NADPH</name>
        <dbReference type="ChEBI" id="CHEBI:57783"/>
    </ligand>
</feature>
<dbReference type="SUPFAM" id="SSF48179">
    <property type="entry name" value="6-phosphogluconate dehydrogenase C-terminal domain-like"/>
    <property type="match status" value="1"/>
</dbReference>
<dbReference type="Pfam" id="PF01210">
    <property type="entry name" value="NAD_Gly3P_dh_N"/>
    <property type="match status" value="1"/>
</dbReference>
<dbReference type="InterPro" id="IPR036291">
    <property type="entry name" value="NAD(P)-bd_dom_sf"/>
</dbReference>
<evidence type="ECO:0000256" key="7">
    <source>
        <dbReference type="ARBA" id="ARBA00023209"/>
    </source>
</evidence>
<feature type="binding site" evidence="13">
    <location>
        <position position="283"/>
    </location>
    <ligand>
        <name>NADPH</name>
        <dbReference type="ChEBI" id="CHEBI:57783"/>
    </ligand>
</feature>
<evidence type="ECO:0000256" key="10">
    <source>
        <dbReference type="ARBA" id="ARBA00066687"/>
    </source>
</evidence>
<feature type="binding site" evidence="13">
    <location>
        <position position="32"/>
    </location>
    <ligand>
        <name>NADPH</name>
        <dbReference type="ChEBI" id="CHEBI:57783"/>
    </ligand>
</feature>
<comment type="subcellular location">
    <subcellularLocation>
        <location evidence="13">Cytoplasm</location>
    </subcellularLocation>
</comment>
<dbReference type="InterPro" id="IPR008927">
    <property type="entry name" value="6-PGluconate_DH-like_C_sf"/>
</dbReference>
<evidence type="ECO:0000313" key="20">
    <source>
        <dbReference type="EMBL" id="SKA17524.1"/>
    </source>
</evidence>
<evidence type="ECO:0000256" key="17">
    <source>
        <dbReference type="RuleBase" id="RU000437"/>
    </source>
</evidence>
<feature type="active site" description="Proton acceptor" evidence="13 14">
    <location>
        <position position="193"/>
    </location>
</feature>
<keyword evidence="6 13" id="KW-0443">Lipid metabolism</keyword>
<evidence type="ECO:0000256" key="2">
    <source>
        <dbReference type="ARBA" id="ARBA00022516"/>
    </source>
</evidence>
<evidence type="ECO:0000256" key="9">
    <source>
        <dbReference type="ARBA" id="ARBA00052716"/>
    </source>
</evidence>
<dbReference type="PANTHER" id="PTHR11728">
    <property type="entry name" value="GLYCEROL-3-PHOSPHATE DEHYDROGENASE"/>
    <property type="match status" value="1"/>
</dbReference>
<dbReference type="FunFam" id="3.40.50.720:FF:000019">
    <property type="entry name" value="Glycerol-3-phosphate dehydrogenase [NAD(P)+]"/>
    <property type="match status" value="1"/>
</dbReference>
<comment type="pathway">
    <text evidence="13">Membrane lipid metabolism; glycerophospholipid metabolism.</text>
</comment>
<dbReference type="UniPathway" id="UPA00940"/>
<feature type="binding site" evidence="15">
    <location>
        <begin position="257"/>
        <end position="258"/>
    </location>
    <ligand>
        <name>substrate</name>
    </ligand>
</feature>
<feature type="binding site" evidence="13">
    <location>
        <position position="246"/>
    </location>
    <ligand>
        <name>sn-glycerol 3-phosphate</name>
        <dbReference type="ChEBI" id="CHEBI:57597"/>
    </ligand>
</feature>
<name>A0A1T4RNG2_9FIRM</name>
<dbReference type="Proteomes" id="UP000189933">
    <property type="component" value="Unassembled WGS sequence"/>
</dbReference>
<keyword evidence="3 13" id="KW-0521">NADP</keyword>
<evidence type="ECO:0000259" key="18">
    <source>
        <dbReference type="Pfam" id="PF01210"/>
    </source>
</evidence>
<dbReference type="GO" id="GO:0008654">
    <property type="term" value="P:phospholipid biosynthetic process"/>
    <property type="evidence" value="ECO:0007669"/>
    <property type="project" value="UniProtKB-KW"/>
</dbReference>
<evidence type="ECO:0000313" key="21">
    <source>
        <dbReference type="Proteomes" id="UP000189933"/>
    </source>
</evidence>
<feature type="binding site" evidence="15">
    <location>
        <position position="107"/>
    </location>
    <ligand>
        <name>substrate</name>
    </ligand>
</feature>
<keyword evidence="13" id="KW-0963">Cytoplasm</keyword>
<dbReference type="GO" id="GO:0006650">
    <property type="term" value="P:glycerophospholipid metabolic process"/>
    <property type="evidence" value="ECO:0007669"/>
    <property type="project" value="UniProtKB-UniRule"/>
</dbReference>
<sequence>MRVAVIGAGSWATALAVLLSRNGKEVTMWARRQQQIEEMLEYRENRSYLPGVSLPPQLRLTADLELALADAEAVVLGVPSHAVRETIKRVAGFLKPQQHRLIVNTAKGLEEGSFLRLSQVIASELPDVFRDKIVVLSGPSHAEEVGREIPTAVVAAAAKRETAEAAQDLFMSPAFRVYTNPDVVGVELGGALKNIIALCTGISDGLGFGDNTKAALMTRGLAEIARLGSSLGAQPLTFAGLAGVGDLIVTCTSLHSRNRRAGILIGQGKKLEEALAEIKMVVEGVRTCKVARSLAQNLGVSMPITEQAYQVLFAGADPREGVARLMQRGKTHEMEEVVLNQHW</sequence>
<evidence type="ECO:0000256" key="11">
    <source>
        <dbReference type="ARBA" id="ARBA00069372"/>
    </source>
</evidence>
<evidence type="ECO:0000259" key="19">
    <source>
        <dbReference type="Pfam" id="PF07479"/>
    </source>
</evidence>
<dbReference type="InterPro" id="IPR006168">
    <property type="entry name" value="G3P_DH_NAD-dep"/>
</dbReference>
<feature type="binding site" evidence="13">
    <location>
        <position position="281"/>
    </location>
    <ligand>
        <name>NADPH</name>
        <dbReference type="ChEBI" id="CHEBI:57783"/>
    </ligand>
</feature>
<keyword evidence="21" id="KW-1185">Reference proteome</keyword>
<dbReference type="GO" id="GO:0141152">
    <property type="term" value="F:glycerol-3-phosphate dehydrogenase (NAD+) activity"/>
    <property type="evidence" value="ECO:0007669"/>
    <property type="project" value="RHEA"/>
</dbReference>
<dbReference type="NCBIfam" id="NF000940">
    <property type="entry name" value="PRK00094.1-2"/>
    <property type="match status" value="1"/>
</dbReference>
<evidence type="ECO:0000256" key="3">
    <source>
        <dbReference type="ARBA" id="ARBA00022857"/>
    </source>
</evidence>
<dbReference type="HAMAP" id="MF_00394">
    <property type="entry name" value="NAD_Glyc3P_dehydrog"/>
    <property type="match status" value="1"/>
</dbReference>
<dbReference type="OrthoDB" id="9812273at2"/>
<dbReference type="GO" id="GO:0046167">
    <property type="term" value="P:glycerol-3-phosphate biosynthetic process"/>
    <property type="evidence" value="ECO:0007669"/>
    <property type="project" value="UniProtKB-UniRule"/>
</dbReference>
<dbReference type="InterPro" id="IPR006109">
    <property type="entry name" value="G3P_DH_NAD-dep_C"/>
</dbReference>
<protein>
    <recommendedName>
        <fullName evidence="11 13">Glycerol-3-phosphate dehydrogenase [NAD(P)+]</fullName>
        <ecNumber evidence="10 13">1.1.1.94</ecNumber>
    </recommendedName>
    <alternativeName>
        <fullName evidence="13">NAD(P)(+)-dependent glycerol-3-phosphate dehydrogenase</fullName>
    </alternativeName>
    <alternativeName>
        <fullName evidence="12 13">NAD(P)H-dependent dihydroxyacetone-phosphate reductase</fullName>
    </alternativeName>
</protein>
<accession>A0A1T4RNG2</accession>
<keyword evidence="2 13" id="KW-0444">Lipid biosynthesis</keyword>
<dbReference type="InterPro" id="IPR011128">
    <property type="entry name" value="G3P_DH_NAD-dep_N"/>
</dbReference>
<comment type="function">
    <text evidence="13">Catalyzes the reduction of the glycolytic intermediate dihydroxyacetone phosphate (DHAP) to sn-glycerol 3-phosphate (G3P), the key precursor for phospholipid synthesis.</text>
</comment>
<dbReference type="AlphaFoldDB" id="A0A1T4RNG2"/>
<evidence type="ECO:0000256" key="1">
    <source>
        <dbReference type="ARBA" id="ARBA00011009"/>
    </source>
</evidence>
<dbReference type="EMBL" id="FUXM01000033">
    <property type="protein sequence ID" value="SKA17524.1"/>
    <property type="molecule type" value="Genomic_DNA"/>
</dbReference>
<dbReference type="Gene3D" id="1.10.1040.10">
    <property type="entry name" value="N-(1-d-carboxylethyl)-l-norvaline Dehydrogenase, domain 2"/>
    <property type="match status" value="1"/>
</dbReference>
<proteinExistence type="inferred from homology"/>
<evidence type="ECO:0000256" key="8">
    <source>
        <dbReference type="ARBA" id="ARBA00023264"/>
    </source>
</evidence>
<dbReference type="PRINTS" id="PR00077">
    <property type="entry name" value="GPDHDRGNASE"/>
</dbReference>
<dbReference type="SUPFAM" id="SSF51735">
    <property type="entry name" value="NAD(P)-binding Rossmann-fold domains"/>
    <property type="match status" value="1"/>
</dbReference>
<dbReference type="EC" id="1.1.1.94" evidence="10 13"/>
<organism evidence="20 21">
    <name type="scientific">Carboxydocella sporoproducens DSM 16521</name>
    <dbReference type="NCBI Taxonomy" id="1121270"/>
    <lineage>
        <taxon>Bacteria</taxon>
        <taxon>Bacillati</taxon>
        <taxon>Bacillota</taxon>
        <taxon>Clostridia</taxon>
        <taxon>Eubacteriales</taxon>
        <taxon>Clostridiales Family XVI. Incertae Sedis</taxon>
        <taxon>Carboxydocella</taxon>
    </lineage>
</organism>
<evidence type="ECO:0000256" key="15">
    <source>
        <dbReference type="PIRSR" id="PIRSR000114-2"/>
    </source>
</evidence>
<evidence type="ECO:0000256" key="6">
    <source>
        <dbReference type="ARBA" id="ARBA00023098"/>
    </source>
</evidence>
<feature type="binding site" evidence="16">
    <location>
        <position position="257"/>
    </location>
    <ligand>
        <name>NAD(+)</name>
        <dbReference type="ChEBI" id="CHEBI:57540"/>
    </ligand>
</feature>